<reference evidence="1 2" key="1">
    <citation type="submission" date="2021-07" db="EMBL/GenBank/DDBJ databases">
        <authorList>
            <consortium name="Genoscope - CEA"/>
            <person name="William W."/>
        </authorList>
    </citation>
    <scope>NUCLEOTIDE SEQUENCE [LARGE SCALE GENOMIC DNA]</scope>
</reference>
<evidence type="ECO:0000313" key="2">
    <source>
        <dbReference type="Proteomes" id="UP000694005"/>
    </source>
</evidence>
<sequence>ITIISLRATIRKIKNRVCVNCKLLNAILSHCPFSDTETCRKRVKKKRKSRS</sequence>
<protein>
    <submittedName>
        <fullName evidence="1">Uncharacterized protein</fullName>
    </submittedName>
</protein>
<feature type="non-terminal residue" evidence="1">
    <location>
        <position position="51"/>
    </location>
</feature>
<proteinExistence type="predicted"/>
<accession>A0A8D9D3B9</accession>
<dbReference type="AlphaFoldDB" id="A0A8D9D3B9"/>
<gene>
    <name evidence="1" type="ORF">BRAPAZ1V2_A06P06010.2</name>
</gene>
<name>A0A8D9D3B9_BRACM</name>
<dbReference type="EMBL" id="LS974622">
    <property type="protein sequence ID" value="CAG7868361.1"/>
    <property type="molecule type" value="Genomic_DNA"/>
</dbReference>
<evidence type="ECO:0000313" key="1">
    <source>
        <dbReference type="EMBL" id="CAG7868361.1"/>
    </source>
</evidence>
<organism evidence="1 2">
    <name type="scientific">Brassica campestris</name>
    <name type="common">Field mustard</name>
    <dbReference type="NCBI Taxonomy" id="3711"/>
    <lineage>
        <taxon>Eukaryota</taxon>
        <taxon>Viridiplantae</taxon>
        <taxon>Streptophyta</taxon>
        <taxon>Embryophyta</taxon>
        <taxon>Tracheophyta</taxon>
        <taxon>Spermatophyta</taxon>
        <taxon>Magnoliopsida</taxon>
        <taxon>eudicotyledons</taxon>
        <taxon>Gunneridae</taxon>
        <taxon>Pentapetalae</taxon>
        <taxon>rosids</taxon>
        <taxon>malvids</taxon>
        <taxon>Brassicales</taxon>
        <taxon>Brassicaceae</taxon>
        <taxon>Brassiceae</taxon>
        <taxon>Brassica</taxon>
    </lineage>
</organism>
<dbReference type="Proteomes" id="UP000694005">
    <property type="component" value="Chromosome A06"/>
</dbReference>
<feature type="non-terminal residue" evidence="1">
    <location>
        <position position="1"/>
    </location>
</feature>
<dbReference type="Gramene" id="A06p06010.2_BraZ1">
    <property type="protein sequence ID" value="A06p06010.2_BraZ1.CDS.1"/>
    <property type="gene ID" value="A06g06010.2_BraZ1"/>
</dbReference>